<dbReference type="SUPFAM" id="SSF48498">
    <property type="entry name" value="Tetracyclin repressor-like, C-terminal domain"/>
    <property type="match status" value="1"/>
</dbReference>
<keyword evidence="1" id="KW-0805">Transcription regulation</keyword>
<keyword evidence="7" id="KW-1185">Reference proteome</keyword>
<dbReference type="InterPro" id="IPR036271">
    <property type="entry name" value="Tet_transcr_reg_TetR-rel_C_sf"/>
</dbReference>
<evidence type="ECO:0000256" key="1">
    <source>
        <dbReference type="ARBA" id="ARBA00023015"/>
    </source>
</evidence>
<evidence type="ECO:0000313" key="6">
    <source>
        <dbReference type="EMBL" id="GAA2813054.1"/>
    </source>
</evidence>
<gene>
    <name evidence="6" type="ORF">GCM10010470_55610</name>
</gene>
<protein>
    <submittedName>
        <fullName evidence="6">TetR/AcrR family transcriptional regulator</fullName>
    </submittedName>
</protein>
<dbReference type="InterPro" id="IPR009057">
    <property type="entry name" value="Homeodomain-like_sf"/>
</dbReference>
<dbReference type="Proteomes" id="UP001500979">
    <property type="component" value="Unassembled WGS sequence"/>
</dbReference>
<organism evidence="6 7">
    <name type="scientific">Saccharopolyspora taberi</name>
    <dbReference type="NCBI Taxonomy" id="60895"/>
    <lineage>
        <taxon>Bacteria</taxon>
        <taxon>Bacillati</taxon>
        <taxon>Actinomycetota</taxon>
        <taxon>Actinomycetes</taxon>
        <taxon>Pseudonocardiales</taxon>
        <taxon>Pseudonocardiaceae</taxon>
        <taxon>Saccharopolyspora</taxon>
    </lineage>
</organism>
<feature type="domain" description="HTH tetR-type" evidence="5">
    <location>
        <begin position="14"/>
        <end position="73"/>
    </location>
</feature>
<dbReference type="Pfam" id="PF00440">
    <property type="entry name" value="TetR_N"/>
    <property type="match status" value="1"/>
</dbReference>
<dbReference type="Gene3D" id="1.10.357.10">
    <property type="entry name" value="Tetracycline Repressor, domain 2"/>
    <property type="match status" value="1"/>
</dbReference>
<evidence type="ECO:0000259" key="5">
    <source>
        <dbReference type="PROSITE" id="PS50977"/>
    </source>
</evidence>
<dbReference type="InterPro" id="IPR049445">
    <property type="entry name" value="TetR_SbtR-like_C"/>
</dbReference>
<dbReference type="PRINTS" id="PR00455">
    <property type="entry name" value="HTHTETR"/>
</dbReference>
<dbReference type="RefSeq" id="WP_344684684.1">
    <property type="nucleotide sequence ID" value="NZ_BAAAUX010000024.1"/>
</dbReference>
<dbReference type="EMBL" id="BAAAUX010000024">
    <property type="protein sequence ID" value="GAA2813054.1"/>
    <property type="molecule type" value="Genomic_DNA"/>
</dbReference>
<name>A0ABN3VL09_9PSEU</name>
<evidence type="ECO:0000313" key="7">
    <source>
        <dbReference type="Proteomes" id="UP001500979"/>
    </source>
</evidence>
<dbReference type="SUPFAM" id="SSF46689">
    <property type="entry name" value="Homeodomain-like"/>
    <property type="match status" value="1"/>
</dbReference>
<dbReference type="Pfam" id="PF21597">
    <property type="entry name" value="TetR_C_43"/>
    <property type="match status" value="1"/>
</dbReference>
<reference evidence="6 7" key="1">
    <citation type="journal article" date="2019" name="Int. J. Syst. Evol. Microbiol.">
        <title>The Global Catalogue of Microorganisms (GCM) 10K type strain sequencing project: providing services to taxonomists for standard genome sequencing and annotation.</title>
        <authorList>
            <consortium name="The Broad Institute Genomics Platform"/>
            <consortium name="The Broad Institute Genome Sequencing Center for Infectious Disease"/>
            <person name="Wu L."/>
            <person name="Ma J."/>
        </authorList>
    </citation>
    <scope>NUCLEOTIDE SEQUENCE [LARGE SCALE GENOMIC DNA]</scope>
    <source>
        <strain evidence="6 7">JCM 9383</strain>
    </source>
</reference>
<evidence type="ECO:0000256" key="3">
    <source>
        <dbReference type="ARBA" id="ARBA00023163"/>
    </source>
</evidence>
<accession>A0ABN3VL09</accession>
<dbReference type="PANTHER" id="PTHR30055:SF234">
    <property type="entry name" value="HTH-TYPE TRANSCRIPTIONAL REGULATOR BETI"/>
    <property type="match status" value="1"/>
</dbReference>
<dbReference type="InterPro" id="IPR001647">
    <property type="entry name" value="HTH_TetR"/>
</dbReference>
<feature type="DNA-binding region" description="H-T-H motif" evidence="4">
    <location>
        <begin position="36"/>
        <end position="55"/>
    </location>
</feature>
<comment type="caution">
    <text evidence="6">The sequence shown here is derived from an EMBL/GenBank/DDBJ whole genome shotgun (WGS) entry which is preliminary data.</text>
</comment>
<dbReference type="InterPro" id="IPR050109">
    <property type="entry name" value="HTH-type_TetR-like_transc_reg"/>
</dbReference>
<proteinExistence type="predicted"/>
<dbReference type="PANTHER" id="PTHR30055">
    <property type="entry name" value="HTH-TYPE TRANSCRIPTIONAL REGULATOR RUTR"/>
    <property type="match status" value="1"/>
</dbReference>
<evidence type="ECO:0000256" key="2">
    <source>
        <dbReference type="ARBA" id="ARBA00023125"/>
    </source>
</evidence>
<keyword evidence="2 4" id="KW-0238">DNA-binding</keyword>
<sequence length="192" mass="20953">MSKQPEKPLRADARRNRARVLEAAEELFASDGIAVPLDDIARRAGVGPGTVYRHFPTKEALFQAVLSERIAQLNDEVRSRASTDDPGAAFFDLFDHVVEAASVNKGICDALEGSGAALDREAAHCDFTSAFAEVLASAQERGAVRADIRFNEVQSLLVSCVAMHRRAVEQNREPHEVAVVRDGLRKQPSDVM</sequence>
<keyword evidence="3" id="KW-0804">Transcription</keyword>
<dbReference type="PROSITE" id="PS50977">
    <property type="entry name" value="HTH_TETR_2"/>
    <property type="match status" value="1"/>
</dbReference>
<evidence type="ECO:0000256" key="4">
    <source>
        <dbReference type="PROSITE-ProRule" id="PRU00335"/>
    </source>
</evidence>